<gene>
    <name evidence="1" type="ORF">ACFPYJ_23885</name>
</gene>
<dbReference type="EMBL" id="JBHSOW010000092">
    <property type="protein sequence ID" value="MFC5652099.1"/>
    <property type="molecule type" value="Genomic_DNA"/>
</dbReference>
<keyword evidence="2" id="KW-1185">Reference proteome</keyword>
<reference evidence="2" key="1">
    <citation type="journal article" date="2019" name="Int. J. Syst. Evol. Microbiol.">
        <title>The Global Catalogue of Microorganisms (GCM) 10K type strain sequencing project: providing services to taxonomists for standard genome sequencing and annotation.</title>
        <authorList>
            <consortium name="The Broad Institute Genomics Platform"/>
            <consortium name="The Broad Institute Genome Sequencing Center for Infectious Disease"/>
            <person name="Wu L."/>
            <person name="Ma J."/>
        </authorList>
    </citation>
    <scope>NUCLEOTIDE SEQUENCE [LARGE SCALE GENOMIC DNA]</scope>
    <source>
        <strain evidence="2">CGMCC 1.3240</strain>
    </source>
</reference>
<dbReference type="Pfam" id="PF10720">
    <property type="entry name" value="DUF2515"/>
    <property type="match status" value="1"/>
</dbReference>
<organism evidence="1 2">
    <name type="scientific">Paenibacillus solisilvae</name>
    <dbReference type="NCBI Taxonomy" id="2486751"/>
    <lineage>
        <taxon>Bacteria</taxon>
        <taxon>Bacillati</taxon>
        <taxon>Bacillota</taxon>
        <taxon>Bacilli</taxon>
        <taxon>Bacillales</taxon>
        <taxon>Paenibacillaceae</taxon>
        <taxon>Paenibacillus</taxon>
    </lineage>
</organism>
<dbReference type="Proteomes" id="UP001596047">
    <property type="component" value="Unassembled WGS sequence"/>
</dbReference>
<evidence type="ECO:0000313" key="2">
    <source>
        <dbReference type="Proteomes" id="UP001596047"/>
    </source>
</evidence>
<accession>A0ABW0W5T3</accession>
<dbReference type="InterPro" id="IPR019658">
    <property type="entry name" value="DUF2515"/>
</dbReference>
<name>A0ABW0W5T3_9BACL</name>
<protein>
    <submittedName>
        <fullName evidence="1">DUF2515 family protein</fullName>
    </submittedName>
</protein>
<proteinExistence type="predicted"/>
<sequence length="435" mass="49444">MEWKSGRGHAVLKLLAGGIRMMMRIPPQLFQLAASKRRSRQASHRLSLTANLLTLRKEFVEELVTEWSAQSNTAADAPSSRKEEAERALIYRIQIETEQANRNNVTRTEAYRAVYFRCPELHWALLAHVVSRNGGWNMTDLKGELLPRLLTEEERSRIFELLERINALIFYDAYPQLLLYEAGKRAGLDLSDLLPVFGVSRFMKPVWTHFWQRGDSALLTTALIVNEQNVIEGRIVQDEYYRKQVLDKLVFQLQAPLQTNAVIMPYGSQNTGELQLAGLILENFSELHERIEFGKSLYAILFGVPQVRIGVHAFVRAVHHSGSRADYAPHLYTKHAAVSNEWAPYVQKLTGSRLNKGAAPLYSPELGEAWGDIPVKPVQPGDWFSNVKQVRAFLQTLPLPAVFEITEEHCLNINKIELAVLAAQQLGVSKRKRKK</sequence>
<evidence type="ECO:0000313" key="1">
    <source>
        <dbReference type="EMBL" id="MFC5652099.1"/>
    </source>
</evidence>
<comment type="caution">
    <text evidence="1">The sequence shown here is derived from an EMBL/GenBank/DDBJ whole genome shotgun (WGS) entry which is preliminary data.</text>
</comment>
<dbReference type="RefSeq" id="WP_379190736.1">
    <property type="nucleotide sequence ID" value="NZ_JBHSOW010000092.1"/>
</dbReference>